<evidence type="ECO:0000256" key="7">
    <source>
        <dbReference type="PROSITE-ProRule" id="PRU01240"/>
    </source>
</evidence>
<evidence type="ECO:0000259" key="10">
    <source>
        <dbReference type="Pfam" id="PF00082"/>
    </source>
</evidence>
<feature type="signal peptide" evidence="9">
    <location>
        <begin position="1"/>
        <end position="19"/>
    </location>
</feature>
<dbReference type="PANTHER" id="PTHR43806:SF66">
    <property type="entry name" value="SERIN ENDOPEPTIDASE"/>
    <property type="match status" value="1"/>
</dbReference>
<evidence type="ECO:0000256" key="9">
    <source>
        <dbReference type="SAM" id="SignalP"/>
    </source>
</evidence>
<dbReference type="AlphaFoldDB" id="A0A8H7K5V7"/>
<name>A0A8H7K5V7_BIOOC</name>
<sequence>MVRLSAVSSLLALLSPAFCHEHRDDADNKHLPGAYTFEFNDQDRSEFYKQVAANGITRMKLNYTLFQGASIQLHNLADAKRIANDLAKLPVVKGMWPVKMRQSAKPHVEWQGTVGQSYTLYNEKRGRKSDEFPPHVMTQVDKLRDEGYTGQGIKIAVVDSGIDYNHPALGGCFGPNCLVSFGADLVGDDYTGTNDPTPDDDPMDCVGHGTHVAGIIAAQENQYGFTGAAPGVELGSYRVFGCDGTSADDVIMAGFNQAYDAGADIITASLGESRGWSQDVLSVAVSRIVEKGVPCTVAIGNGGEDGIFNAGSPSDGFGVTSIASFDNVEFFALVNVSSYSINGSGKFSFGASRASPDGWKGVKLPLWVPGDDFGNGSSCEPFTDAPDLRGVIALLNKGECSQLELAQFAVAAGAEYIMSYGPSPEIITSKMPEVDGLKAFATISPETGARWIDLTKNGSTIIVDMENGSTDSMTINTFPNRVTGGSVSSFSSWGPNWDMISKPQFGAPGSSILSTYPLSMGGYAVLRGTSMACPLAAAIYALIAQVRGTFEPAVIENLIASTASPRVFNNGTAYSKFLAPIPQQGAGLIQAHKAAYAEVLLTPSGLSFNDTDNAPESLNFTVINTSSKDVELEISHVPALTVYTYKNTALGDTFPNERTVEHATLKFSDTTITVDSGKNMTIEVRQTPPKGLDTKKLPVWSGFIELRTKNNTLLSLPYVGLSGSLHNATVLEPNAGLIIDTSNKESPVVIPANTTFILPNPKKIYDEDNVADLDDLKVTHYLTLGSPEVTADVVPMAIPGLNSTVSRSGNSSIGQVAGFPMLSRPAGIKSGAWVGELSGGSFVPAGMYKIVYRALKIYGDREKESDWDKAESQVFRIEYDP</sequence>
<dbReference type="InterPro" id="IPR022398">
    <property type="entry name" value="Peptidase_S8_His-AS"/>
</dbReference>
<dbReference type="Gene3D" id="3.40.50.200">
    <property type="entry name" value="Peptidase S8/S53 domain"/>
    <property type="match status" value="2"/>
</dbReference>
<feature type="domain" description="Peptidase S8/S53" evidence="10">
    <location>
        <begin position="150"/>
        <end position="566"/>
    </location>
</feature>
<evidence type="ECO:0000313" key="13">
    <source>
        <dbReference type="Proteomes" id="UP000616885"/>
    </source>
</evidence>
<proteinExistence type="inferred from homology"/>
<dbReference type="Proteomes" id="UP000616885">
    <property type="component" value="Unassembled WGS sequence"/>
</dbReference>
<dbReference type="PANTHER" id="PTHR43806">
    <property type="entry name" value="PEPTIDASE S8"/>
    <property type="match status" value="1"/>
</dbReference>
<dbReference type="PROSITE" id="PS00137">
    <property type="entry name" value="SUBTILASE_HIS"/>
    <property type="match status" value="1"/>
</dbReference>
<evidence type="ECO:0000256" key="6">
    <source>
        <dbReference type="PIRSR" id="PIRSR615500-1"/>
    </source>
</evidence>
<dbReference type="InterPro" id="IPR036852">
    <property type="entry name" value="Peptidase_S8/S53_dom_sf"/>
</dbReference>
<dbReference type="GO" id="GO:0016020">
    <property type="term" value="C:membrane"/>
    <property type="evidence" value="ECO:0007669"/>
    <property type="project" value="InterPro"/>
</dbReference>
<evidence type="ECO:0000259" key="11">
    <source>
        <dbReference type="Pfam" id="PF06280"/>
    </source>
</evidence>
<dbReference type="InterPro" id="IPR010435">
    <property type="entry name" value="C5a/SBT2-like_Fn3"/>
</dbReference>
<reference evidence="12" key="1">
    <citation type="submission" date="2020-10" db="EMBL/GenBank/DDBJ databases">
        <title>High-Quality Genome Resource of Clonostachys rosea strain S41 by Oxford Nanopore Long-Read Sequencing.</title>
        <authorList>
            <person name="Wang H."/>
        </authorList>
    </citation>
    <scope>NUCLEOTIDE SEQUENCE</scope>
    <source>
        <strain evidence="12">S41</strain>
    </source>
</reference>
<protein>
    <recommendedName>
        <fullName evidence="14">Peptidase S8/S53 domain-containing protein</fullName>
    </recommendedName>
</protein>
<dbReference type="InterPro" id="IPR034187">
    <property type="entry name" value="Peptidases_S8_5"/>
</dbReference>
<dbReference type="InterPro" id="IPR000209">
    <property type="entry name" value="Peptidase_S8/S53_dom"/>
</dbReference>
<comment type="similarity">
    <text evidence="1 7 8">Belongs to the peptidase S8 family.</text>
</comment>
<keyword evidence="3 9" id="KW-0732">Signal</keyword>
<dbReference type="SUPFAM" id="SSF52743">
    <property type="entry name" value="Subtilisin-like"/>
    <property type="match status" value="1"/>
</dbReference>
<dbReference type="PROSITE" id="PS51892">
    <property type="entry name" value="SUBTILASE"/>
    <property type="match status" value="1"/>
</dbReference>
<keyword evidence="2 7" id="KW-0645">Protease</keyword>
<dbReference type="CDD" id="cd07489">
    <property type="entry name" value="Peptidases_S8_5"/>
    <property type="match status" value="1"/>
</dbReference>
<comment type="caution">
    <text evidence="12">The sequence shown here is derived from an EMBL/GenBank/DDBJ whole genome shotgun (WGS) entry which is preliminary data.</text>
</comment>
<evidence type="ECO:0000256" key="3">
    <source>
        <dbReference type="ARBA" id="ARBA00022729"/>
    </source>
</evidence>
<evidence type="ECO:0000256" key="4">
    <source>
        <dbReference type="ARBA" id="ARBA00022801"/>
    </source>
</evidence>
<dbReference type="InterPro" id="IPR015500">
    <property type="entry name" value="Peptidase_S8_subtilisin-rel"/>
</dbReference>
<dbReference type="InterPro" id="IPR023828">
    <property type="entry name" value="Peptidase_S8_Ser-AS"/>
</dbReference>
<feature type="active site" description="Charge relay system" evidence="6 7">
    <location>
        <position position="159"/>
    </location>
</feature>
<dbReference type="PROSITE" id="PS00138">
    <property type="entry name" value="SUBTILASE_SER"/>
    <property type="match status" value="1"/>
</dbReference>
<keyword evidence="4 7" id="KW-0378">Hydrolase</keyword>
<feature type="active site" description="Charge relay system" evidence="6 7">
    <location>
        <position position="208"/>
    </location>
</feature>
<feature type="domain" description="C5a peptidase/Subtilisin-like protease SBT2-like Fn3-like" evidence="11">
    <location>
        <begin position="607"/>
        <end position="719"/>
    </location>
</feature>
<dbReference type="PROSITE" id="PS00136">
    <property type="entry name" value="SUBTILASE_ASP"/>
    <property type="match status" value="1"/>
</dbReference>
<evidence type="ECO:0000256" key="5">
    <source>
        <dbReference type="ARBA" id="ARBA00022825"/>
    </source>
</evidence>
<dbReference type="GO" id="GO:0004252">
    <property type="term" value="F:serine-type endopeptidase activity"/>
    <property type="evidence" value="ECO:0007669"/>
    <property type="project" value="UniProtKB-UniRule"/>
</dbReference>
<evidence type="ECO:0000256" key="8">
    <source>
        <dbReference type="RuleBase" id="RU003355"/>
    </source>
</evidence>
<dbReference type="EMBL" id="JADCTT010000021">
    <property type="protein sequence ID" value="KAF9742398.1"/>
    <property type="molecule type" value="Genomic_DNA"/>
</dbReference>
<gene>
    <name evidence="12" type="ORF">IM811_009421</name>
</gene>
<evidence type="ECO:0000256" key="1">
    <source>
        <dbReference type="ARBA" id="ARBA00011073"/>
    </source>
</evidence>
<dbReference type="InterPro" id="IPR023827">
    <property type="entry name" value="Peptidase_S8_Asp-AS"/>
</dbReference>
<evidence type="ECO:0008006" key="14">
    <source>
        <dbReference type="Google" id="ProtNLM"/>
    </source>
</evidence>
<evidence type="ECO:0000313" key="12">
    <source>
        <dbReference type="EMBL" id="KAF9742398.1"/>
    </source>
</evidence>
<keyword evidence="5 7" id="KW-0720">Serine protease</keyword>
<feature type="active site" description="Charge relay system" evidence="6 7">
    <location>
        <position position="530"/>
    </location>
</feature>
<dbReference type="GO" id="GO:0006508">
    <property type="term" value="P:proteolysis"/>
    <property type="evidence" value="ECO:0007669"/>
    <property type="project" value="UniProtKB-KW"/>
</dbReference>
<accession>A0A8H7K5V7</accession>
<feature type="chain" id="PRO_5034003440" description="Peptidase S8/S53 domain-containing protein" evidence="9">
    <location>
        <begin position="20"/>
        <end position="881"/>
    </location>
</feature>
<dbReference type="Pfam" id="PF06280">
    <property type="entry name" value="fn3_5"/>
    <property type="match status" value="1"/>
</dbReference>
<dbReference type="PRINTS" id="PR00723">
    <property type="entry name" value="SUBTILISIN"/>
</dbReference>
<organism evidence="12 13">
    <name type="scientific">Bionectria ochroleuca</name>
    <name type="common">Gliocladium roseum</name>
    <dbReference type="NCBI Taxonomy" id="29856"/>
    <lineage>
        <taxon>Eukaryota</taxon>
        <taxon>Fungi</taxon>
        <taxon>Dikarya</taxon>
        <taxon>Ascomycota</taxon>
        <taxon>Pezizomycotina</taxon>
        <taxon>Sordariomycetes</taxon>
        <taxon>Hypocreomycetidae</taxon>
        <taxon>Hypocreales</taxon>
        <taxon>Bionectriaceae</taxon>
        <taxon>Clonostachys</taxon>
    </lineage>
</organism>
<dbReference type="Pfam" id="PF00082">
    <property type="entry name" value="Peptidase_S8"/>
    <property type="match status" value="1"/>
</dbReference>
<evidence type="ECO:0000256" key="2">
    <source>
        <dbReference type="ARBA" id="ARBA00022670"/>
    </source>
</evidence>
<dbReference type="InterPro" id="IPR050131">
    <property type="entry name" value="Peptidase_S8_subtilisin-like"/>
</dbReference>